<feature type="signal peptide" evidence="1">
    <location>
        <begin position="1"/>
        <end position="29"/>
    </location>
</feature>
<gene>
    <name evidence="3" type="ORF">KJP28_05795</name>
</gene>
<sequence>MFNTTTSIARSTLAAAALCTFAGVGASVAQETPQLTVTLATDDNIFNPTTSSVFQLAQDFGYFEKHEVEVTYIGLDGTPLAAAALQSGDVDVAHITIDAAIRLDAANDLPVRGFLSVGSGIPFLIASRSDITSLEDLEGRSFAISDIGGLDHALTQAVLRSFDLDPDLPDYVAIGAPSVRVQALAVDRVDATTVSFGTYSSVEDVEGLHMLLPADVFASRAPAAPKFLVVREDSIEENREALQRFTNAIMEASRDFAADPDVWIEAATERRPDLTPEAIERTAAFNGTLWCVNGCMRRDTLQASFDFTYSNPDFSDVPVIGIDDIVDFSFTDTALEEMGVVETEGLDARY</sequence>
<evidence type="ECO:0000313" key="3">
    <source>
        <dbReference type="EMBL" id="MBV7378430.1"/>
    </source>
</evidence>
<dbReference type="RefSeq" id="WP_218391522.1">
    <property type="nucleotide sequence ID" value="NZ_JAHUZE010000001.1"/>
</dbReference>
<comment type="caution">
    <text evidence="3">The sequence shown here is derived from an EMBL/GenBank/DDBJ whole genome shotgun (WGS) entry which is preliminary data.</text>
</comment>
<proteinExistence type="predicted"/>
<protein>
    <submittedName>
        <fullName evidence="3">ABC transporter substrate-binding protein</fullName>
    </submittedName>
</protein>
<feature type="chain" id="PRO_5046898473" evidence="1">
    <location>
        <begin position="30"/>
        <end position="350"/>
    </location>
</feature>
<keyword evidence="4" id="KW-1185">Reference proteome</keyword>
<evidence type="ECO:0000313" key="4">
    <source>
        <dbReference type="Proteomes" id="UP000756530"/>
    </source>
</evidence>
<feature type="domain" description="SsuA/THI5-like" evidence="2">
    <location>
        <begin position="55"/>
        <end position="261"/>
    </location>
</feature>
<dbReference type="PANTHER" id="PTHR30024">
    <property type="entry name" value="ALIPHATIC SULFONATES-BINDING PROTEIN-RELATED"/>
    <property type="match status" value="1"/>
</dbReference>
<evidence type="ECO:0000256" key="1">
    <source>
        <dbReference type="SAM" id="SignalP"/>
    </source>
</evidence>
<accession>A0ABS6SZL5</accession>
<dbReference type="Proteomes" id="UP000756530">
    <property type="component" value="Unassembled WGS sequence"/>
</dbReference>
<dbReference type="InterPro" id="IPR015168">
    <property type="entry name" value="SsuA/THI5"/>
</dbReference>
<reference evidence="3 4" key="1">
    <citation type="submission" date="2021-05" db="EMBL/GenBank/DDBJ databases">
        <title>Culturable bacteria isolated from Daya Bay.</title>
        <authorList>
            <person name="Zheng W."/>
            <person name="Yu S."/>
            <person name="Huang Y."/>
        </authorList>
    </citation>
    <scope>NUCLEOTIDE SEQUENCE [LARGE SCALE GENOMIC DNA]</scope>
    <source>
        <strain evidence="3 4">DP4N28-5</strain>
    </source>
</reference>
<dbReference type="EMBL" id="JAHUZE010000001">
    <property type="protein sequence ID" value="MBV7378430.1"/>
    <property type="molecule type" value="Genomic_DNA"/>
</dbReference>
<organism evidence="3 4">
    <name type="scientific">Maritimibacter dapengensis</name>
    <dbReference type="NCBI Taxonomy" id="2836868"/>
    <lineage>
        <taxon>Bacteria</taxon>
        <taxon>Pseudomonadati</taxon>
        <taxon>Pseudomonadota</taxon>
        <taxon>Alphaproteobacteria</taxon>
        <taxon>Rhodobacterales</taxon>
        <taxon>Roseobacteraceae</taxon>
        <taxon>Maritimibacter</taxon>
    </lineage>
</organism>
<evidence type="ECO:0000259" key="2">
    <source>
        <dbReference type="Pfam" id="PF09084"/>
    </source>
</evidence>
<name>A0ABS6SZL5_9RHOB</name>
<keyword evidence="1" id="KW-0732">Signal</keyword>
<dbReference type="Pfam" id="PF09084">
    <property type="entry name" value="NMT1"/>
    <property type="match status" value="1"/>
</dbReference>